<evidence type="ECO:0000313" key="4">
    <source>
        <dbReference type="Proteomes" id="UP001589894"/>
    </source>
</evidence>
<dbReference type="SMART" id="SM00028">
    <property type="entry name" value="TPR"/>
    <property type="match status" value="5"/>
</dbReference>
<dbReference type="PANTHER" id="PTHR46082:SF6">
    <property type="entry name" value="AAA+ ATPASE DOMAIN-CONTAINING PROTEIN-RELATED"/>
    <property type="match status" value="1"/>
</dbReference>
<reference evidence="3 4" key="1">
    <citation type="submission" date="2024-09" db="EMBL/GenBank/DDBJ databases">
        <authorList>
            <person name="Sun Q."/>
            <person name="Mori K."/>
        </authorList>
    </citation>
    <scope>NUCLEOTIDE SEQUENCE [LARGE SCALE GENOMIC DNA]</scope>
    <source>
        <strain evidence="3 4">TBRC 2205</strain>
    </source>
</reference>
<protein>
    <submittedName>
        <fullName evidence="3">FxSxx-COOH system tetratricopeptide repeat protein</fullName>
    </submittedName>
</protein>
<feature type="repeat" description="TPR" evidence="1">
    <location>
        <begin position="587"/>
        <end position="620"/>
    </location>
</feature>
<name>A0ABV6P3M2_9ACTN</name>
<dbReference type="InterPro" id="IPR000157">
    <property type="entry name" value="TIR_dom"/>
</dbReference>
<dbReference type="Pfam" id="PF00931">
    <property type="entry name" value="NB-ARC"/>
    <property type="match status" value="1"/>
</dbReference>
<dbReference type="InterPro" id="IPR027417">
    <property type="entry name" value="P-loop_NTPase"/>
</dbReference>
<dbReference type="RefSeq" id="WP_377342936.1">
    <property type="nucleotide sequence ID" value="NZ_JBHLUE010000026.1"/>
</dbReference>
<accession>A0ABV6P3M2</accession>
<dbReference type="InterPro" id="IPR035897">
    <property type="entry name" value="Toll_tir_struct_dom_sf"/>
</dbReference>
<dbReference type="SUPFAM" id="SSF52540">
    <property type="entry name" value="P-loop containing nucleoside triphosphate hydrolases"/>
    <property type="match status" value="1"/>
</dbReference>
<dbReference type="Pfam" id="PF13676">
    <property type="entry name" value="TIR_2"/>
    <property type="match status" value="1"/>
</dbReference>
<dbReference type="Proteomes" id="UP001589894">
    <property type="component" value="Unassembled WGS sequence"/>
</dbReference>
<dbReference type="PROSITE" id="PS50005">
    <property type="entry name" value="TPR"/>
    <property type="match status" value="1"/>
</dbReference>
<dbReference type="PROSITE" id="PS50104">
    <property type="entry name" value="TIR"/>
    <property type="match status" value="1"/>
</dbReference>
<dbReference type="Gene3D" id="3.40.50.300">
    <property type="entry name" value="P-loop containing nucleotide triphosphate hydrolases"/>
    <property type="match status" value="1"/>
</dbReference>
<comment type="caution">
    <text evidence="3">The sequence shown here is derived from an EMBL/GenBank/DDBJ whole genome shotgun (WGS) entry which is preliminary data.</text>
</comment>
<gene>
    <name evidence="3" type="primary">fxsT</name>
    <name evidence="3" type="ORF">ACFFHU_26235</name>
</gene>
<organism evidence="3 4">
    <name type="scientific">Plantactinospora siamensis</name>
    <dbReference type="NCBI Taxonomy" id="555372"/>
    <lineage>
        <taxon>Bacteria</taxon>
        <taxon>Bacillati</taxon>
        <taxon>Actinomycetota</taxon>
        <taxon>Actinomycetes</taxon>
        <taxon>Micromonosporales</taxon>
        <taxon>Micromonosporaceae</taxon>
        <taxon>Plantactinospora</taxon>
    </lineage>
</organism>
<keyword evidence="4" id="KW-1185">Reference proteome</keyword>
<dbReference type="SUPFAM" id="SSF48452">
    <property type="entry name" value="TPR-like"/>
    <property type="match status" value="2"/>
</dbReference>
<dbReference type="SUPFAM" id="SSF52200">
    <property type="entry name" value="Toll/Interleukin receptor TIR domain"/>
    <property type="match status" value="1"/>
</dbReference>
<evidence type="ECO:0000313" key="3">
    <source>
        <dbReference type="EMBL" id="MFC0567625.1"/>
    </source>
</evidence>
<dbReference type="PANTHER" id="PTHR46082">
    <property type="entry name" value="ATP/GTP-BINDING PROTEIN-RELATED"/>
    <property type="match status" value="1"/>
</dbReference>
<evidence type="ECO:0000256" key="1">
    <source>
        <dbReference type="PROSITE-ProRule" id="PRU00339"/>
    </source>
</evidence>
<proteinExistence type="predicted"/>
<dbReference type="Gene3D" id="1.25.40.10">
    <property type="entry name" value="Tetratricopeptide repeat domain"/>
    <property type="match status" value="2"/>
</dbReference>
<dbReference type="Pfam" id="PF13424">
    <property type="entry name" value="TPR_12"/>
    <property type="match status" value="3"/>
</dbReference>
<dbReference type="NCBIfam" id="NF040586">
    <property type="entry name" value="FxSxx_TPR"/>
    <property type="match status" value="1"/>
</dbReference>
<dbReference type="SMART" id="SM00255">
    <property type="entry name" value="TIR"/>
    <property type="match status" value="1"/>
</dbReference>
<dbReference type="InterPro" id="IPR002182">
    <property type="entry name" value="NB-ARC"/>
</dbReference>
<dbReference type="InterPro" id="IPR011990">
    <property type="entry name" value="TPR-like_helical_dom_sf"/>
</dbReference>
<dbReference type="InterPro" id="IPR053137">
    <property type="entry name" value="NLR-like"/>
</dbReference>
<dbReference type="Gene3D" id="3.40.50.10140">
    <property type="entry name" value="Toll/interleukin-1 receptor homology (TIR) domain"/>
    <property type="match status" value="1"/>
</dbReference>
<dbReference type="EMBL" id="JBHLUE010000026">
    <property type="protein sequence ID" value="MFC0567625.1"/>
    <property type="molecule type" value="Genomic_DNA"/>
</dbReference>
<keyword evidence="1" id="KW-0802">TPR repeat</keyword>
<dbReference type="PRINTS" id="PR00364">
    <property type="entry name" value="DISEASERSIST"/>
</dbReference>
<feature type="domain" description="TIR" evidence="2">
    <location>
        <begin position="6"/>
        <end position="135"/>
    </location>
</feature>
<dbReference type="InterPro" id="IPR019734">
    <property type="entry name" value="TPR_rpt"/>
</dbReference>
<sequence>MTEEPTRPDFFISYTQSDREWAEWIAVELERAGYTTVIQAWDIRPGTDFVHEMQRASMNARRTVAVLSPAYFASGFAEAEWRAAFVKDPTGERRLLLPVRVRECAPPGMLASLVYVDLTDVDETEARARLLAAAGPDPVRPTTSIFPGRSSAWFPGAGHTVTNLPARDRIFTGRDDVVRRIHDALHSVAGLSTVMVHGLGGVGKTAVAVEYAHRFAQNYDVIWWITADQPAAVASQLEKLAGRLGIARTDDGIVDPLLDHLRDRDRWLLIYDNVEDLDQLRKLLPAGGAGHLLLTSRQAAGAGRVSTLAMAAWSRTESVRFLIRRTGHTDATSLGELAELLGDLPLALDEAGAFLQETSEDLNDYLRLVREHGRRLFHLADAETDTDTVPDRRSVATVWTLSLQRVRSHAPAAVPLLTMLAFLAPEVPRGLLGERTDALPPALRSVVEDRVEYVRLLGVIGRYSLVTLTTDAVAMHRLVQAVVQARLPPADERWWAAAAVEFVRAAFPEESWEVRSWPECERLLPHLLTVTAHAERLGVCAATTGWLLDRASTYLRKRGQYRAAIPIAQRALTVTSTEAGAASSDTAWCHNNLGLALHALGDSDAARRQFEQALSISESTLGPGHPDVGIWRSNLGRVLRDSGDLTGARTQLELALRISERALGPDDPTIGVRRGTLARVLRMLGDLAGAKEQIEQGLRISEVALGPDHPSLGVRRSGLGAVLHEMGDLAGARAQFEEALRISAKALGPDHPRLAARHSGLGGVLRDLGDQAGARRHFEEAVRIGEAAYGVDDARVRAWRRSLGPVAQAPPYNDPLMAGRSDPVG</sequence>
<evidence type="ECO:0000259" key="2">
    <source>
        <dbReference type="PROSITE" id="PS50104"/>
    </source>
</evidence>